<evidence type="ECO:0000313" key="10">
    <source>
        <dbReference type="EMBL" id="KAH8384688.1"/>
    </source>
</evidence>
<evidence type="ECO:0000313" key="11">
    <source>
        <dbReference type="Proteomes" id="UP001200034"/>
    </source>
</evidence>
<evidence type="ECO:0000256" key="9">
    <source>
        <dbReference type="SAM" id="Phobius"/>
    </source>
</evidence>
<evidence type="ECO:0000256" key="7">
    <source>
        <dbReference type="ARBA" id="ARBA00023128"/>
    </source>
</evidence>
<dbReference type="PANTHER" id="PTHR13603">
    <property type="entry name" value="TRANSMEMBRANE PROTEIN 186"/>
    <property type="match status" value="1"/>
</dbReference>
<keyword evidence="6 9" id="KW-1133">Transmembrane helix</keyword>
<dbReference type="Pfam" id="PF06979">
    <property type="entry name" value="TMEM70"/>
    <property type="match status" value="1"/>
</dbReference>
<evidence type="ECO:0000256" key="2">
    <source>
        <dbReference type="ARBA" id="ARBA00007020"/>
    </source>
</evidence>
<comment type="subcellular location">
    <subcellularLocation>
        <location evidence="1">Mitochondrion inner membrane</location>
        <topology evidence="1">Multi-pass membrane protein</topology>
    </subcellularLocation>
</comment>
<feature type="transmembrane region" description="Helical" evidence="9">
    <location>
        <begin position="50"/>
        <end position="81"/>
    </location>
</feature>
<dbReference type="InterPro" id="IPR026571">
    <property type="entry name" value="Tmem186"/>
</dbReference>
<dbReference type="AlphaFoldDB" id="A0AAD4K821"/>
<keyword evidence="5" id="KW-0999">Mitochondrion inner membrane</keyword>
<evidence type="ECO:0000256" key="8">
    <source>
        <dbReference type="ARBA" id="ARBA00023136"/>
    </source>
</evidence>
<keyword evidence="11" id="KW-1185">Reference proteome</keyword>
<evidence type="ECO:0000256" key="5">
    <source>
        <dbReference type="ARBA" id="ARBA00022792"/>
    </source>
</evidence>
<comment type="similarity">
    <text evidence="2">Belongs to the TMEM186 family.</text>
</comment>
<feature type="transmembrane region" description="Helical" evidence="9">
    <location>
        <begin position="24"/>
        <end position="44"/>
    </location>
</feature>
<evidence type="ECO:0000256" key="4">
    <source>
        <dbReference type="ARBA" id="ARBA00022692"/>
    </source>
</evidence>
<organism evidence="10 11">
    <name type="scientific">Drosophila rubida</name>
    <dbReference type="NCBI Taxonomy" id="30044"/>
    <lineage>
        <taxon>Eukaryota</taxon>
        <taxon>Metazoa</taxon>
        <taxon>Ecdysozoa</taxon>
        <taxon>Arthropoda</taxon>
        <taxon>Hexapoda</taxon>
        <taxon>Insecta</taxon>
        <taxon>Pterygota</taxon>
        <taxon>Neoptera</taxon>
        <taxon>Endopterygota</taxon>
        <taxon>Diptera</taxon>
        <taxon>Brachycera</taxon>
        <taxon>Muscomorpha</taxon>
        <taxon>Ephydroidea</taxon>
        <taxon>Drosophilidae</taxon>
        <taxon>Drosophila</taxon>
    </lineage>
</organism>
<dbReference type="GO" id="GO:0005743">
    <property type="term" value="C:mitochondrial inner membrane"/>
    <property type="evidence" value="ECO:0007669"/>
    <property type="project" value="UniProtKB-SubCell"/>
</dbReference>
<keyword evidence="7" id="KW-0496">Mitochondrion</keyword>
<evidence type="ECO:0000256" key="1">
    <source>
        <dbReference type="ARBA" id="ARBA00004448"/>
    </source>
</evidence>
<sequence>FTEWRPIYQLPMVRWIAAFNRLKIYQAGITAAVTPLAFGLAQSGQISGDALGICASLGVSGLITLSLCSYVSSNVIGFIYINHRQDQLKLAYVDFWGRRQEVLVDIEDILPDWELKRSIRLGIYQPISLRADEKQHYKLLQRFGIILDPLMFECIFGQ</sequence>
<name>A0AAD4K821_9MUSC</name>
<protein>
    <recommendedName>
        <fullName evidence="3">Transmembrane protein 186</fullName>
    </recommendedName>
</protein>
<evidence type="ECO:0000256" key="3">
    <source>
        <dbReference type="ARBA" id="ARBA00014604"/>
    </source>
</evidence>
<dbReference type="PANTHER" id="PTHR13603:SF1">
    <property type="entry name" value="TRANSMEMBRANE PROTEIN 186"/>
    <property type="match status" value="1"/>
</dbReference>
<gene>
    <name evidence="10" type="ORF">KR093_005426</name>
</gene>
<reference evidence="10" key="1">
    <citation type="journal article" date="2021" name="Mol. Ecol. Resour.">
        <title>Phylogenomic analyses of the genus Drosophila reveals genomic signals of climate adaptation.</title>
        <authorList>
            <person name="Li F."/>
            <person name="Rane R.V."/>
            <person name="Luria V."/>
            <person name="Xiong Z."/>
            <person name="Chen J."/>
            <person name="Li Z."/>
            <person name="Catullo R.A."/>
            <person name="Griffin P.C."/>
            <person name="Schiffer M."/>
            <person name="Pearce S."/>
            <person name="Lee S.F."/>
            <person name="McElroy K."/>
            <person name="Stocker A."/>
            <person name="Shirriffs J."/>
            <person name="Cockerell F."/>
            <person name="Coppin C."/>
            <person name="Sgro C.M."/>
            <person name="Karger A."/>
            <person name="Cain J.W."/>
            <person name="Weber J.A."/>
            <person name="Santpere G."/>
            <person name="Kirschner M.W."/>
            <person name="Hoffmann A.A."/>
            <person name="Oakeshott J.G."/>
            <person name="Zhang G."/>
        </authorList>
    </citation>
    <scope>NUCLEOTIDE SEQUENCE</scope>
    <source>
        <strain evidence="10">BGI-SZ-2011g</strain>
    </source>
</reference>
<dbReference type="EMBL" id="JAJJHW010000681">
    <property type="protein sequence ID" value="KAH8384688.1"/>
    <property type="molecule type" value="Genomic_DNA"/>
</dbReference>
<dbReference type="Proteomes" id="UP001200034">
    <property type="component" value="Unassembled WGS sequence"/>
</dbReference>
<keyword evidence="8 9" id="KW-0472">Membrane</keyword>
<comment type="caution">
    <text evidence="10">The sequence shown here is derived from an EMBL/GenBank/DDBJ whole genome shotgun (WGS) entry which is preliminary data.</text>
</comment>
<accession>A0AAD4K821</accession>
<dbReference type="InterPro" id="IPR045325">
    <property type="entry name" value="TMEM70/TMEM186/TMEM223"/>
</dbReference>
<keyword evidence="4 9" id="KW-0812">Transmembrane</keyword>
<proteinExistence type="inferred from homology"/>
<evidence type="ECO:0000256" key="6">
    <source>
        <dbReference type="ARBA" id="ARBA00022989"/>
    </source>
</evidence>
<feature type="non-terminal residue" evidence="10">
    <location>
        <position position="1"/>
    </location>
</feature>